<sequence length="386" mass="44756">MISQWRHRRRRIISSSEDDADQACDDEQKQNENDLTPLLHGNEKPQSRCGCRTKTNRRNRVRIGVLIVATALVTIYLGRNTLAKTCRRVERYINNSVSDKYTRGMLFLPLRYLRVKWIDPLPTHERKFVMRYNSTFVLNLESDRERWAFFQRVNQKRMKDIQRIPSTLIHPELLIQKQIKGVEQSALVNDDDTELKTQQMYFDQYPALRYLAKHEGMGTAACSLSHLRLFQDLLDQDTSDYIVVFEDDIEILDPLLDNKIVLAPNNADLILLSQCSLAHVSVSWQKKRGMMRQAVAAAKDDKTLTTSPIHSNNAIRVISGFSAWGYIITKRGARIILDEYKKERTEPMDVYFFKNANLKVYLPTSDWPVVAHGKLGVKSARRNNDN</sequence>
<accession>A0AAD8Y043</accession>
<dbReference type="InterPro" id="IPR002654">
    <property type="entry name" value="Glyco_trans_25"/>
</dbReference>
<keyword evidence="5" id="KW-1185">Reference proteome</keyword>
<evidence type="ECO:0000259" key="3">
    <source>
        <dbReference type="Pfam" id="PF01755"/>
    </source>
</evidence>
<keyword evidence="2" id="KW-0472">Membrane</keyword>
<dbReference type="EMBL" id="JATAAI010000027">
    <property type="protein sequence ID" value="KAK1737018.1"/>
    <property type="molecule type" value="Genomic_DNA"/>
</dbReference>
<gene>
    <name evidence="4" type="ORF">QTG54_012463</name>
</gene>
<keyword evidence="2" id="KW-1133">Transmembrane helix</keyword>
<feature type="region of interest" description="Disordered" evidence="1">
    <location>
        <begin position="16"/>
        <end position="51"/>
    </location>
</feature>
<comment type="caution">
    <text evidence="4">The sequence shown here is derived from an EMBL/GenBank/DDBJ whole genome shotgun (WGS) entry which is preliminary data.</text>
</comment>
<dbReference type="Pfam" id="PF01755">
    <property type="entry name" value="Glyco_transf_25"/>
    <property type="match status" value="1"/>
</dbReference>
<evidence type="ECO:0000256" key="2">
    <source>
        <dbReference type="SAM" id="Phobius"/>
    </source>
</evidence>
<organism evidence="4 5">
    <name type="scientific">Skeletonema marinoi</name>
    <dbReference type="NCBI Taxonomy" id="267567"/>
    <lineage>
        <taxon>Eukaryota</taxon>
        <taxon>Sar</taxon>
        <taxon>Stramenopiles</taxon>
        <taxon>Ochrophyta</taxon>
        <taxon>Bacillariophyta</taxon>
        <taxon>Coscinodiscophyceae</taxon>
        <taxon>Thalassiosirophycidae</taxon>
        <taxon>Thalassiosirales</taxon>
        <taxon>Skeletonemataceae</taxon>
        <taxon>Skeletonema</taxon>
        <taxon>Skeletonema marinoi-dohrnii complex</taxon>
    </lineage>
</organism>
<evidence type="ECO:0000313" key="4">
    <source>
        <dbReference type="EMBL" id="KAK1737018.1"/>
    </source>
</evidence>
<proteinExistence type="predicted"/>
<protein>
    <recommendedName>
        <fullName evidence="3">Glycosyl transferase family 25 domain-containing protein</fullName>
    </recommendedName>
</protein>
<name>A0AAD8Y043_9STRA</name>
<feature type="compositionally biased region" description="Acidic residues" evidence="1">
    <location>
        <begin position="16"/>
        <end position="25"/>
    </location>
</feature>
<evidence type="ECO:0000313" key="5">
    <source>
        <dbReference type="Proteomes" id="UP001224775"/>
    </source>
</evidence>
<feature type="transmembrane region" description="Helical" evidence="2">
    <location>
        <begin position="61"/>
        <end position="78"/>
    </location>
</feature>
<dbReference type="AlphaFoldDB" id="A0AAD8Y043"/>
<feature type="domain" description="Glycosyl transferase family 25" evidence="3">
    <location>
        <begin position="135"/>
        <end position="349"/>
    </location>
</feature>
<reference evidence="4" key="1">
    <citation type="submission" date="2023-06" db="EMBL/GenBank/DDBJ databases">
        <title>Survivors Of The Sea: Transcriptome response of Skeletonema marinoi to long-term dormancy.</title>
        <authorList>
            <person name="Pinder M.I.M."/>
            <person name="Kourtchenko O."/>
            <person name="Robertson E.K."/>
            <person name="Larsson T."/>
            <person name="Maumus F."/>
            <person name="Osuna-Cruz C.M."/>
            <person name="Vancaester E."/>
            <person name="Stenow R."/>
            <person name="Vandepoele K."/>
            <person name="Ploug H."/>
            <person name="Bruchert V."/>
            <person name="Godhe A."/>
            <person name="Topel M."/>
        </authorList>
    </citation>
    <scope>NUCLEOTIDE SEQUENCE</scope>
    <source>
        <strain evidence="4">R05AC</strain>
    </source>
</reference>
<keyword evidence="2" id="KW-0812">Transmembrane</keyword>
<dbReference type="Proteomes" id="UP001224775">
    <property type="component" value="Unassembled WGS sequence"/>
</dbReference>
<evidence type="ECO:0000256" key="1">
    <source>
        <dbReference type="SAM" id="MobiDB-lite"/>
    </source>
</evidence>